<name>A0A7W9TNG2_CASDE</name>
<dbReference type="Proteomes" id="UP000541136">
    <property type="component" value="Unassembled WGS sequence"/>
</dbReference>
<gene>
    <name evidence="2" type="ORF">HNR28_001600</name>
</gene>
<keyword evidence="1" id="KW-1133">Transmembrane helix</keyword>
<sequence length="194" mass="21238">MSGPHAQRWRNAWNARARPALGRWHAAWRRLSPRERRLLGLAVLLLGVAVLWLAALRPAIGTLRQAREQLPVLRAQAAELEAVVLESRALGRERRGAMTLEETAAALQESLRRAGLQAHGRFGPVRAVDGAMRQPLTVEQAPAARLLAWLAQLPEIARVRVHRLDLARSHVGGRDRPGLLSGSIELALPAGSPP</sequence>
<dbReference type="GO" id="GO:0015628">
    <property type="term" value="P:protein secretion by the type II secretion system"/>
    <property type="evidence" value="ECO:0007669"/>
    <property type="project" value="InterPro"/>
</dbReference>
<comment type="caution">
    <text evidence="2">The sequence shown here is derived from an EMBL/GenBank/DDBJ whole genome shotgun (WGS) entry which is preliminary data.</text>
</comment>
<evidence type="ECO:0000313" key="2">
    <source>
        <dbReference type="EMBL" id="MBB6083561.1"/>
    </source>
</evidence>
<keyword evidence="1" id="KW-0812">Transmembrane</keyword>
<dbReference type="GO" id="GO:0015627">
    <property type="term" value="C:type II protein secretion system complex"/>
    <property type="evidence" value="ECO:0007669"/>
    <property type="project" value="InterPro"/>
</dbReference>
<keyword evidence="1" id="KW-0472">Membrane</keyword>
<dbReference type="RefSeq" id="WP_052355736.1">
    <property type="nucleotide sequence ID" value="NZ_JACHIB010000008.1"/>
</dbReference>
<feature type="transmembrane region" description="Helical" evidence="1">
    <location>
        <begin position="38"/>
        <end position="56"/>
    </location>
</feature>
<reference evidence="2 3" key="1">
    <citation type="submission" date="2020-08" db="EMBL/GenBank/DDBJ databases">
        <title>Genomic Encyclopedia of Type Strains, Phase IV (KMG-IV): sequencing the most valuable type-strain genomes for metagenomic binning, comparative biology and taxonomic classification.</title>
        <authorList>
            <person name="Goeker M."/>
        </authorList>
    </citation>
    <scope>NUCLEOTIDE SEQUENCE [LARGE SCALE GENOMIC DNA]</scope>
    <source>
        <strain evidence="2 3">DSM 12141</strain>
    </source>
</reference>
<organism evidence="2 3">
    <name type="scientific">Castellaniella defragrans</name>
    <name type="common">Alcaligenes defragrans</name>
    <dbReference type="NCBI Taxonomy" id="75697"/>
    <lineage>
        <taxon>Bacteria</taxon>
        <taxon>Pseudomonadati</taxon>
        <taxon>Pseudomonadota</taxon>
        <taxon>Betaproteobacteria</taxon>
        <taxon>Burkholderiales</taxon>
        <taxon>Alcaligenaceae</taxon>
        <taxon>Castellaniella</taxon>
    </lineage>
</organism>
<evidence type="ECO:0000313" key="3">
    <source>
        <dbReference type="Proteomes" id="UP000541136"/>
    </source>
</evidence>
<dbReference type="InterPro" id="IPR007690">
    <property type="entry name" value="T2SS_GspM"/>
</dbReference>
<dbReference type="AlphaFoldDB" id="A0A7W9TNG2"/>
<accession>A0A7W9TNG2</accession>
<proteinExistence type="predicted"/>
<dbReference type="EMBL" id="JACHIB010000008">
    <property type="protein sequence ID" value="MBB6083561.1"/>
    <property type="molecule type" value="Genomic_DNA"/>
</dbReference>
<dbReference type="Pfam" id="PF04612">
    <property type="entry name" value="T2SSM"/>
    <property type="match status" value="1"/>
</dbReference>
<evidence type="ECO:0000256" key="1">
    <source>
        <dbReference type="SAM" id="Phobius"/>
    </source>
</evidence>
<protein>
    <submittedName>
        <fullName evidence="2">General secretion pathway protein M</fullName>
    </submittedName>
</protein>